<dbReference type="OrthoDB" id="106237at2157"/>
<reference evidence="1 2" key="1">
    <citation type="submission" date="2017-11" db="EMBL/GenBank/DDBJ databases">
        <title>Isolation and Characterization of Methanofollis Species from Methane Seep Offshore SW Taiwan.</title>
        <authorList>
            <person name="Teng N.-H."/>
            <person name="Lai M.-C."/>
            <person name="Chen S.-C."/>
        </authorList>
    </citation>
    <scope>NUCLEOTIDE SEQUENCE [LARGE SCALE GENOMIC DNA]</scope>
    <source>
        <strain evidence="1 2">FWC-SCC2</strain>
    </source>
</reference>
<proteinExistence type="predicted"/>
<dbReference type="Proteomes" id="UP000292580">
    <property type="component" value="Unassembled WGS sequence"/>
</dbReference>
<evidence type="ECO:0000313" key="1">
    <source>
        <dbReference type="EMBL" id="TAJ45733.1"/>
    </source>
</evidence>
<protein>
    <submittedName>
        <fullName evidence="1">Condensation protein</fullName>
    </submittedName>
</protein>
<sequence length="423" mass="47483">MNRYPAPPFDLFNVYFERIYDPTMHLLLAFDGQIDEEVLRTATLRVIAANPYLGCRFAEGEGMPVWEEIAEEERGRGFVVLPPGAVMPPPPLDVRKGPQVRIGLCREEEGDLVVVTCHHGFCDARGLMDLAREIFAAYREIGNDPDFQPRTTGLYDRSTDPVRSRFSEEECRRAIEEEEPFVDRWRFPVERTGRGTPRIASLTLPPERLGRTRAFGKRYGATVNDVMIAAFFLAFLRIRDDPTDLNAPRSVLTAADLRRHLDGPVPPANLSAAYEVTLTAGAGARLEDVIEQVAAATRHRKAGALGLGCILFYEEIYGGGMERVEAFFEGMMRGYLATGLKNPVFSNLGIIDETEILPLKGKDGKMLDLSDARCLPCICWPYGFLMTLSTFREAMTLVIGYEEGPYSTDTVERFLEYVDEYLP</sequence>
<dbReference type="RefSeq" id="WP_130646097.1">
    <property type="nucleotide sequence ID" value="NZ_PGCL01000001.1"/>
</dbReference>
<dbReference type="EMBL" id="PGCL01000001">
    <property type="protein sequence ID" value="TAJ45733.1"/>
    <property type="molecule type" value="Genomic_DNA"/>
</dbReference>
<dbReference type="Gene3D" id="3.30.559.30">
    <property type="entry name" value="Nonribosomal peptide synthetase, condensation domain"/>
    <property type="match status" value="1"/>
</dbReference>
<accession>A0A483CRI9</accession>
<organism evidence="1 2">
    <name type="scientific">Methanofollis fontis</name>
    <dbReference type="NCBI Taxonomy" id="2052832"/>
    <lineage>
        <taxon>Archaea</taxon>
        <taxon>Methanobacteriati</taxon>
        <taxon>Methanobacteriota</taxon>
        <taxon>Stenosarchaea group</taxon>
        <taxon>Methanomicrobia</taxon>
        <taxon>Methanomicrobiales</taxon>
        <taxon>Methanomicrobiaceae</taxon>
        <taxon>Methanofollis</taxon>
    </lineage>
</organism>
<keyword evidence="2" id="KW-1185">Reference proteome</keyword>
<dbReference type="SUPFAM" id="SSF52777">
    <property type="entry name" value="CoA-dependent acyltransferases"/>
    <property type="match status" value="2"/>
</dbReference>
<evidence type="ECO:0000313" key="2">
    <source>
        <dbReference type="Proteomes" id="UP000292580"/>
    </source>
</evidence>
<dbReference type="AlphaFoldDB" id="A0A483CRI9"/>
<comment type="caution">
    <text evidence="1">The sequence shown here is derived from an EMBL/GenBank/DDBJ whole genome shotgun (WGS) entry which is preliminary data.</text>
</comment>
<dbReference type="Gene3D" id="3.30.559.10">
    <property type="entry name" value="Chloramphenicol acetyltransferase-like domain"/>
    <property type="match status" value="1"/>
</dbReference>
<name>A0A483CRI9_9EURY</name>
<gene>
    <name evidence="1" type="ORF">CUJ86_03195</name>
</gene>
<dbReference type="InterPro" id="IPR023213">
    <property type="entry name" value="CAT-like_dom_sf"/>
</dbReference>